<dbReference type="InterPro" id="IPR002110">
    <property type="entry name" value="Ankyrin_rpt"/>
</dbReference>
<dbReference type="SUPFAM" id="SSF48403">
    <property type="entry name" value="Ankyrin repeat"/>
    <property type="match status" value="3"/>
</dbReference>
<organism evidence="4 5">
    <name type="scientific">Carnegiea gigantea</name>
    <dbReference type="NCBI Taxonomy" id="171969"/>
    <lineage>
        <taxon>Eukaryota</taxon>
        <taxon>Viridiplantae</taxon>
        <taxon>Streptophyta</taxon>
        <taxon>Embryophyta</taxon>
        <taxon>Tracheophyta</taxon>
        <taxon>Spermatophyta</taxon>
        <taxon>Magnoliopsida</taxon>
        <taxon>eudicotyledons</taxon>
        <taxon>Gunneridae</taxon>
        <taxon>Pentapetalae</taxon>
        <taxon>Caryophyllales</taxon>
        <taxon>Cactineae</taxon>
        <taxon>Cactaceae</taxon>
        <taxon>Cactoideae</taxon>
        <taxon>Echinocereeae</taxon>
        <taxon>Carnegiea</taxon>
    </lineage>
</organism>
<comment type="caution">
    <text evidence="4">The sequence shown here is derived from an EMBL/GenBank/DDBJ whole genome shotgun (WGS) entry which is preliminary data.</text>
</comment>
<dbReference type="PANTHER" id="PTHR24186:SF50">
    <property type="entry name" value="ANKYRIN REPEAT-CONTAINING PROTEIN ITN1-LIKE ISOFORM X1"/>
    <property type="match status" value="1"/>
</dbReference>
<dbReference type="PROSITE" id="PS50088">
    <property type="entry name" value="ANK_REPEAT"/>
    <property type="match status" value="3"/>
</dbReference>
<evidence type="ECO:0000256" key="1">
    <source>
        <dbReference type="ARBA" id="ARBA00022737"/>
    </source>
</evidence>
<feature type="repeat" description="ANK" evidence="3">
    <location>
        <begin position="765"/>
        <end position="787"/>
    </location>
</feature>
<reference evidence="4" key="1">
    <citation type="submission" date="2022-04" db="EMBL/GenBank/DDBJ databases">
        <title>Carnegiea gigantea Genome sequencing and assembly v2.</title>
        <authorList>
            <person name="Copetti D."/>
            <person name="Sanderson M.J."/>
            <person name="Burquez A."/>
            <person name="Wojciechowski M.F."/>
        </authorList>
    </citation>
    <scope>NUCLEOTIDE SEQUENCE</scope>
    <source>
        <strain evidence="4">SGP5-SGP5p</strain>
        <tissue evidence="4">Aerial part</tissue>
    </source>
</reference>
<evidence type="ECO:0000313" key="4">
    <source>
        <dbReference type="EMBL" id="KAJ8442244.1"/>
    </source>
</evidence>
<evidence type="ECO:0000256" key="3">
    <source>
        <dbReference type="PROSITE-ProRule" id="PRU00023"/>
    </source>
</evidence>
<gene>
    <name evidence="4" type="ORF">Cgig2_005184</name>
</gene>
<dbReference type="OrthoDB" id="303876at2759"/>
<dbReference type="GO" id="GO:0005886">
    <property type="term" value="C:plasma membrane"/>
    <property type="evidence" value="ECO:0007669"/>
    <property type="project" value="TreeGrafter"/>
</dbReference>
<dbReference type="EMBL" id="JAKOGI010000144">
    <property type="protein sequence ID" value="KAJ8442244.1"/>
    <property type="molecule type" value="Genomic_DNA"/>
</dbReference>
<name>A0A9Q1QHR2_9CARY</name>
<keyword evidence="1" id="KW-0677">Repeat</keyword>
<dbReference type="PANTHER" id="PTHR24186">
    <property type="entry name" value="PROTEIN PHOSPHATASE 1 REGULATORY SUBUNIT"/>
    <property type="match status" value="1"/>
</dbReference>
<dbReference type="Gene3D" id="1.25.40.20">
    <property type="entry name" value="Ankyrin repeat-containing domain"/>
    <property type="match status" value="5"/>
</dbReference>
<dbReference type="SMART" id="SM00248">
    <property type="entry name" value="ANK"/>
    <property type="match status" value="17"/>
</dbReference>
<feature type="repeat" description="ANK" evidence="3">
    <location>
        <begin position="90"/>
        <end position="112"/>
    </location>
</feature>
<keyword evidence="5" id="KW-1185">Reference proteome</keyword>
<dbReference type="AlphaFoldDB" id="A0A9Q1QHR2"/>
<dbReference type="Pfam" id="PF12796">
    <property type="entry name" value="Ank_2"/>
    <property type="match status" value="4"/>
</dbReference>
<keyword evidence="2 3" id="KW-0040">ANK repeat</keyword>
<accession>A0A9Q1QHR2</accession>
<protein>
    <submittedName>
        <fullName evidence="4">Uncharacterized protein</fullName>
    </submittedName>
</protein>
<dbReference type="Pfam" id="PF13637">
    <property type="entry name" value="Ank_4"/>
    <property type="match status" value="1"/>
</dbReference>
<dbReference type="InterPro" id="IPR036770">
    <property type="entry name" value="Ankyrin_rpt-contain_sf"/>
</dbReference>
<sequence>MNSGEGKSAGSNEDGELGAELLAAAQEGDRGDEILRILEADPTLIHVTDPVGDTTLHVVARAGNLEVAEKVVAWVEKHGLTEVLLEQNLQGDTPLHVAIANRHEQAARLFLKAKFAAGFVQNEGGVFPLELAQKSGYLAGTADNHLCVLTSDVELALVNSDLDQSCHSSSDDEGKYDPKLYIHFYGAILDGREDLVLEALREHPHLASRLSPCSKTGTFLHAAAGVGQVGVLRLLVRHMTPDEAVRSILDQDNNNGETALQAALEADRKEAARYLIQLAPTAAYQANKNAGVSPLYLAVEKGHHDLVQCMLQAMPLTTISLSTRESLLAPKNPSLANAAIRARNLGILKALMEELPELIDVLDKKGWRVLSYAAYKGYLDGVRYLLKKFPDYIQKYDTDGSLPIHKAAGGGHVSIVKEFLQYCPHMLYAASKNGQSILHFAVKYTKADVISYLTKEVTEVKKIFHLKDNKGSSNEDGGVGAELLAAAWEGHKGDEILRMLEADPTLIHMTDPVGDTALHIVARAGNLEVAEQLVGWLEKQGLTEVLLEQNSQGDTPLHAAAANRHEHVACLFYVAEFAANCVKNDAGVSPFQLAEEAGFVLQRFHGHEASPVFKADIEMVLVRTDLDESSCHRSSGDDEDQKLDDRLLDDFYWAVEDGREDLVVEALRDSPDLASRRLGPPLGTFLHVAARLGQVGLLRLLVRHMTLDEAVSLILDQDNDNGETALHAALEENHEDAARYLIQLAPTAAYQVNKETVKRSRDIQAGVSPLYLAVEKGHHDIVKCMLQAMPVATISPSTRESLFTPKSSSLVNVAIRARNLDILKALIEELPELVNVLDYKGWRVLSYAAYKGYLDGVRYLIKKFPGYIQKYDMDGSLPIHKAVGGGHVTIVKDFLQHCPHTLYAVSKNGQSILHFAVKCAKADVLSYLTKEVTEVKKIFHLKDNKGDL</sequence>
<dbReference type="Proteomes" id="UP001153076">
    <property type="component" value="Unassembled WGS sequence"/>
</dbReference>
<evidence type="ECO:0000256" key="2">
    <source>
        <dbReference type="ARBA" id="ARBA00023043"/>
    </source>
</evidence>
<evidence type="ECO:0000313" key="5">
    <source>
        <dbReference type="Proteomes" id="UP001153076"/>
    </source>
</evidence>
<feature type="repeat" description="ANK" evidence="3">
    <location>
        <begin position="721"/>
        <end position="743"/>
    </location>
</feature>
<proteinExistence type="predicted"/>
<dbReference type="PROSITE" id="PS50297">
    <property type="entry name" value="ANK_REP_REGION"/>
    <property type="match status" value="3"/>
</dbReference>